<gene>
    <name evidence="2" type="primary">g7553</name>
    <name evidence="2" type="ORF">VP750_LOCUS6467</name>
</gene>
<evidence type="ECO:0000313" key="2">
    <source>
        <dbReference type="EMBL" id="CAL5224808.1"/>
    </source>
</evidence>
<comment type="caution">
    <text evidence="2">The sequence shown here is derived from an EMBL/GenBank/DDBJ whole genome shotgun (WGS) entry which is preliminary data.</text>
</comment>
<protein>
    <submittedName>
        <fullName evidence="2">G7553 protein</fullName>
    </submittedName>
</protein>
<dbReference type="Proteomes" id="UP001497392">
    <property type="component" value="Unassembled WGS sequence"/>
</dbReference>
<feature type="region of interest" description="Disordered" evidence="1">
    <location>
        <begin position="40"/>
        <end position="67"/>
    </location>
</feature>
<name>A0ABP1FY77_9CHLO</name>
<evidence type="ECO:0000313" key="3">
    <source>
        <dbReference type="Proteomes" id="UP001497392"/>
    </source>
</evidence>
<dbReference type="EMBL" id="CAXHTA020000011">
    <property type="protein sequence ID" value="CAL5224808.1"/>
    <property type="molecule type" value="Genomic_DNA"/>
</dbReference>
<sequence>MLYLALSQPVEALPGGVEGTAQTPRQLLAVEGQQTLVSTAAPPAAPTDKSDGISTATPPLASIPPSENIGRWCPQRPCAILNIDQLWPKTTSLTASGAPAETVEDMQNRVAVTALL</sequence>
<keyword evidence="3" id="KW-1185">Reference proteome</keyword>
<organism evidence="2 3">
    <name type="scientific">Coccomyxa viridis</name>
    <dbReference type="NCBI Taxonomy" id="1274662"/>
    <lineage>
        <taxon>Eukaryota</taxon>
        <taxon>Viridiplantae</taxon>
        <taxon>Chlorophyta</taxon>
        <taxon>core chlorophytes</taxon>
        <taxon>Trebouxiophyceae</taxon>
        <taxon>Trebouxiophyceae incertae sedis</taxon>
        <taxon>Coccomyxaceae</taxon>
        <taxon>Coccomyxa</taxon>
    </lineage>
</organism>
<accession>A0ABP1FY77</accession>
<proteinExistence type="predicted"/>
<reference evidence="2 3" key="1">
    <citation type="submission" date="2024-06" db="EMBL/GenBank/DDBJ databases">
        <authorList>
            <person name="Kraege A."/>
            <person name="Thomma B."/>
        </authorList>
    </citation>
    <scope>NUCLEOTIDE SEQUENCE [LARGE SCALE GENOMIC DNA]</scope>
</reference>
<evidence type="ECO:0000256" key="1">
    <source>
        <dbReference type="SAM" id="MobiDB-lite"/>
    </source>
</evidence>